<dbReference type="EMBL" id="VFSU01000017">
    <property type="protein sequence ID" value="TPE62631.1"/>
    <property type="molecule type" value="Genomic_DNA"/>
</dbReference>
<protein>
    <recommendedName>
        <fullName evidence="1">5-hmdU DNA kinase helical domain-containing protein</fullName>
    </recommendedName>
</protein>
<dbReference type="InterPro" id="IPR040684">
    <property type="entry name" value="HMUDK_hel"/>
</dbReference>
<feature type="domain" description="5-hmdU DNA kinase helical" evidence="1">
    <location>
        <begin position="52"/>
        <end position="332"/>
    </location>
</feature>
<dbReference type="AlphaFoldDB" id="A0A501XPL6"/>
<dbReference type="OrthoDB" id="3333864at2"/>
<name>A0A501XPL6_9SPHN</name>
<keyword evidence="3" id="KW-1185">Reference proteome</keyword>
<comment type="caution">
    <text evidence="2">The sequence shown here is derived from an EMBL/GenBank/DDBJ whole genome shotgun (WGS) entry which is preliminary data.</text>
</comment>
<organism evidence="2 3">
    <name type="scientific">Sandaracinobacter neustonicus</name>
    <dbReference type="NCBI Taxonomy" id="1715348"/>
    <lineage>
        <taxon>Bacteria</taxon>
        <taxon>Pseudomonadati</taxon>
        <taxon>Pseudomonadota</taxon>
        <taxon>Alphaproteobacteria</taxon>
        <taxon>Sphingomonadales</taxon>
        <taxon>Sphingosinicellaceae</taxon>
        <taxon>Sandaracinobacter</taxon>
    </lineage>
</organism>
<proteinExistence type="predicted"/>
<dbReference type="Pfam" id="PF18723">
    <property type="entry name" value="HMUDK_hel"/>
    <property type="match status" value="1"/>
</dbReference>
<evidence type="ECO:0000313" key="3">
    <source>
        <dbReference type="Proteomes" id="UP000319897"/>
    </source>
</evidence>
<reference evidence="2 3" key="1">
    <citation type="submission" date="2019-06" db="EMBL/GenBank/DDBJ databases">
        <authorList>
            <person name="Lee I."/>
            <person name="Jang G.I."/>
            <person name="Hwang C.Y."/>
        </authorList>
    </citation>
    <scope>NUCLEOTIDE SEQUENCE [LARGE SCALE GENOMIC DNA]</scope>
    <source>
        <strain evidence="2 3">PAMC 28131</strain>
    </source>
</reference>
<dbReference type="Proteomes" id="UP000319897">
    <property type="component" value="Unassembled WGS sequence"/>
</dbReference>
<gene>
    <name evidence="2" type="ORF">FJQ54_05435</name>
</gene>
<evidence type="ECO:0000313" key="2">
    <source>
        <dbReference type="EMBL" id="TPE62631.1"/>
    </source>
</evidence>
<evidence type="ECO:0000259" key="1">
    <source>
        <dbReference type="Pfam" id="PF18723"/>
    </source>
</evidence>
<sequence>MTKTGTPSGRKRGRPAKIPAAMPRMLEFDYPAAPANVAPVIVSTHLAPAKTTAVYDSYWRFAAERQRVFYRRVLDTPWPWTQNRVMAIYKFTNAYRASDRVSQYLIRNVIYRDDLPNSVDEVVFRILLFKLFNKIETWERLERGLGPISFADYRFDRYDEVLTTAMAAGHRVYSAAYIMPPGSSAFGCKAKHQNHLKLLEMMMAHRLPEKLASARSMQKGFELLREYPTIGDFLAYQFVTDVNYSEVTDFSEMDFVIPGPGARDGLRKCFADTGGLSDAELIRLMADRQEQECARLGLEFPSLWGRPLQLIDCQNLFCEVDKYARVAHPEAAGLTGRTRIKQKFAAQAQPIEFWYPPKWGINDRIAAGAVPNEAFEASRPGAANAQDDSA</sequence>
<accession>A0A501XPL6</accession>